<feature type="domain" description="ATPase AAA-type core" evidence="2">
    <location>
        <begin position="14"/>
        <end position="350"/>
    </location>
</feature>
<comment type="caution">
    <text evidence="3">The sequence shown here is derived from an EMBL/GenBank/DDBJ whole genome shotgun (WGS) entry which is preliminary data.</text>
</comment>
<feature type="region of interest" description="Disordered" evidence="1">
    <location>
        <begin position="215"/>
        <end position="239"/>
    </location>
</feature>
<dbReference type="Gene3D" id="3.40.50.300">
    <property type="entry name" value="P-loop containing nucleotide triphosphate hydrolases"/>
    <property type="match status" value="1"/>
</dbReference>
<reference evidence="3 4" key="1">
    <citation type="submission" date="2019-11" db="EMBL/GenBank/DDBJ databases">
        <title>Draft genome of Amycolatopsis RM579.</title>
        <authorList>
            <person name="Duangmal K."/>
            <person name="Mingma R."/>
        </authorList>
    </citation>
    <scope>NUCLEOTIDE SEQUENCE [LARGE SCALE GENOMIC DNA]</scope>
    <source>
        <strain evidence="3 4">RM579</strain>
    </source>
</reference>
<dbReference type="RefSeq" id="WP_154756331.1">
    <property type="nucleotide sequence ID" value="NZ_WMBA01000009.1"/>
</dbReference>
<dbReference type="PANTHER" id="PTHR40396">
    <property type="entry name" value="ATPASE-LIKE PROTEIN"/>
    <property type="match status" value="1"/>
</dbReference>
<dbReference type="SUPFAM" id="SSF52540">
    <property type="entry name" value="P-loop containing nucleoside triphosphate hydrolases"/>
    <property type="match status" value="1"/>
</dbReference>
<dbReference type="GO" id="GO:0005524">
    <property type="term" value="F:ATP binding"/>
    <property type="evidence" value="ECO:0007669"/>
    <property type="project" value="InterPro"/>
</dbReference>
<evidence type="ECO:0000256" key="1">
    <source>
        <dbReference type="SAM" id="MobiDB-lite"/>
    </source>
</evidence>
<name>A0A6N7YMD3_9PSEU</name>
<dbReference type="Proteomes" id="UP000440096">
    <property type="component" value="Unassembled WGS sequence"/>
</dbReference>
<accession>A0A6N7YMD3</accession>
<protein>
    <submittedName>
        <fullName evidence="3">AAA family ATPase</fullName>
    </submittedName>
</protein>
<sequence length="418" mass="46670">MPAAPGDTCPVVPVAAVYGGNASGKSNLLDGLNFMRSAVLHSFAHWDVEGFVPRRPFKPVSGRADIPSVFVVELITEGIRYTYGFSLDDRAIVEEWLYSYPEKRKRVIFERVRHDIKLGSTVTELKSKLQVMEELTRPNALFLSAGARVNLEPLLPVYRWFATDLVIRSGDDASVRDIGQWIKDFVSKDSRNQARLVALLAAADVGVRDLRLDERDPAADDPSFTRPPPPEYDPDEQDESVRRRNFLAHAAYVAMGAHVFFGPEVELKFLHGPAGAEFTFDEESAGTRNWLALLPTVLEALDEGHVVVVDEIDTSLHPLLTARLVTLFRDEETNPNNAQLLFTTHDTSLLGTMLGDQVLDRDQIWFVEKRRDGSSDLYPLSDFKPRKDQNTERRYLAGSYGAVPVLGATDFADAVLGR</sequence>
<dbReference type="EMBL" id="WMBA01000009">
    <property type="protein sequence ID" value="MTD54125.1"/>
    <property type="molecule type" value="Genomic_DNA"/>
</dbReference>
<evidence type="ECO:0000313" key="4">
    <source>
        <dbReference type="Proteomes" id="UP000440096"/>
    </source>
</evidence>
<keyword evidence="4" id="KW-1185">Reference proteome</keyword>
<dbReference type="Pfam" id="PF13304">
    <property type="entry name" value="AAA_21"/>
    <property type="match status" value="1"/>
</dbReference>
<evidence type="ECO:0000259" key="2">
    <source>
        <dbReference type="Pfam" id="PF13304"/>
    </source>
</evidence>
<dbReference type="AlphaFoldDB" id="A0A6N7YMD3"/>
<evidence type="ECO:0000313" key="3">
    <source>
        <dbReference type="EMBL" id="MTD54125.1"/>
    </source>
</evidence>
<dbReference type="InterPro" id="IPR027417">
    <property type="entry name" value="P-loop_NTPase"/>
</dbReference>
<dbReference type="InterPro" id="IPR003959">
    <property type="entry name" value="ATPase_AAA_core"/>
</dbReference>
<dbReference type="PANTHER" id="PTHR40396:SF1">
    <property type="entry name" value="ATPASE AAA-TYPE CORE DOMAIN-CONTAINING PROTEIN"/>
    <property type="match status" value="1"/>
</dbReference>
<organism evidence="3 4">
    <name type="scientific">Amycolatopsis pithecellobii</name>
    <dbReference type="NCBI Taxonomy" id="664692"/>
    <lineage>
        <taxon>Bacteria</taxon>
        <taxon>Bacillati</taxon>
        <taxon>Actinomycetota</taxon>
        <taxon>Actinomycetes</taxon>
        <taxon>Pseudonocardiales</taxon>
        <taxon>Pseudonocardiaceae</taxon>
        <taxon>Amycolatopsis</taxon>
    </lineage>
</organism>
<proteinExistence type="predicted"/>
<dbReference type="OrthoDB" id="9809324at2"/>
<dbReference type="GO" id="GO:0016887">
    <property type="term" value="F:ATP hydrolysis activity"/>
    <property type="evidence" value="ECO:0007669"/>
    <property type="project" value="InterPro"/>
</dbReference>
<gene>
    <name evidence="3" type="ORF">GKO32_09080</name>
</gene>